<accession>A0A9Q8MUC1</accession>
<dbReference type="Proteomes" id="UP000784700">
    <property type="component" value="Unassembled WGS sequence"/>
</dbReference>
<dbReference type="Pfam" id="PF00881">
    <property type="entry name" value="Nitroreductase"/>
    <property type="match status" value="1"/>
</dbReference>
<keyword evidence="5" id="KW-0560">Oxidoreductase</keyword>
<protein>
    <recommendedName>
        <fullName evidence="6">Nitroreductase domain-containing protein</fullName>
    </recommendedName>
</protein>
<name>A0A9Q8MUC1_9LACO</name>
<dbReference type="CDD" id="cd02136">
    <property type="entry name" value="PnbA_NfnB-like"/>
    <property type="match status" value="1"/>
</dbReference>
<dbReference type="GO" id="GO:0016491">
    <property type="term" value="F:oxidoreductase activity"/>
    <property type="evidence" value="ECO:0007669"/>
    <property type="project" value="UniProtKB-KW"/>
</dbReference>
<dbReference type="PANTHER" id="PTHR43673">
    <property type="entry name" value="NAD(P)H NITROREDUCTASE YDGI-RELATED"/>
    <property type="match status" value="1"/>
</dbReference>
<gene>
    <name evidence="7" type="ORF">DY130_04335</name>
</gene>
<dbReference type="InterPro" id="IPR000415">
    <property type="entry name" value="Nitroreductase-like"/>
</dbReference>
<dbReference type="AlphaFoldDB" id="A0A9Q8MUC1"/>
<feature type="domain" description="Nitroreductase" evidence="6">
    <location>
        <begin position="7"/>
        <end position="193"/>
    </location>
</feature>
<evidence type="ECO:0000256" key="5">
    <source>
        <dbReference type="ARBA" id="ARBA00023002"/>
    </source>
</evidence>
<sequence length="218" mass="24883">MDVKDAILNRKSIRKFDGKSIDNDTIKEIIRIAQKAPSWVNAQTVRINVAKDKTLDKIKKDHYDLNTNPNVHGNPIIPFREMDKWDDVSQKNMQHWLSNNQKQVGSEWGNLVSENSNHLYNASAVVYLSLPNNYSEWSLIDLGLLAQSIMLAAYEMGIDSLPAYEFVKYPKKLSDNLSLDDHEKVIFGIGLGYRDDNDSINNIKSDRMNTNDVLSILD</sequence>
<evidence type="ECO:0000256" key="4">
    <source>
        <dbReference type="ARBA" id="ARBA00022643"/>
    </source>
</evidence>
<dbReference type="PANTHER" id="PTHR43673:SF2">
    <property type="entry name" value="NITROREDUCTASE"/>
    <property type="match status" value="1"/>
</dbReference>
<evidence type="ECO:0000313" key="7">
    <source>
        <dbReference type="EMBL" id="TPR44275.1"/>
    </source>
</evidence>
<keyword evidence="3" id="KW-0285">Flavoprotein</keyword>
<evidence type="ECO:0000259" key="6">
    <source>
        <dbReference type="Pfam" id="PF00881"/>
    </source>
</evidence>
<proteinExistence type="inferred from homology"/>
<dbReference type="SUPFAM" id="SSF55469">
    <property type="entry name" value="FMN-dependent nitroreductase-like"/>
    <property type="match status" value="1"/>
</dbReference>
<comment type="similarity">
    <text evidence="2">Belongs to the nitroreductase family.</text>
</comment>
<keyword evidence="4" id="KW-0288">FMN</keyword>
<evidence type="ECO:0000256" key="2">
    <source>
        <dbReference type="ARBA" id="ARBA00007118"/>
    </source>
</evidence>
<evidence type="ECO:0000256" key="3">
    <source>
        <dbReference type="ARBA" id="ARBA00022630"/>
    </source>
</evidence>
<organism evidence="7 8">
    <name type="scientific">Apilactobacillus micheneri</name>
    <dbReference type="NCBI Taxonomy" id="1899430"/>
    <lineage>
        <taxon>Bacteria</taxon>
        <taxon>Bacillati</taxon>
        <taxon>Bacillota</taxon>
        <taxon>Bacilli</taxon>
        <taxon>Lactobacillales</taxon>
        <taxon>Lactobacillaceae</taxon>
        <taxon>Apilactobacillus</taxon>
    </lineage>
</organism>
<dbReference type="RefSeq" id="WP_140934526.1">
    <property type="nucleotide sequence ID" value="NZ_QUBF01000003.1"/>
</dbReference>
<reference evidence="7" key="1">
    <citation type="submission" date="2018-08" db="EMBL/GenBank/DDBJ databases">
        <title>Comparative genomics of wild bee and flower associated Lactobacillus reveals potential adaptation to the bee host.</title>
        <authorList>
            <person name="Vuong H.Q."/>
            <person name="Mcfrederick Q.S."/>
        </authorList>
    </citation>
    <scope>NUCLEOTIDE SEQUENCE</scope>
    <source>
        <strain evidence="7">HV_63</strain>
    </source>
</reference>
<dbReference type="InterPro" id="IPR029479">
    <property type="entry name" value="Nitroreductase"/>
</dbReference>
<comment type="caution">
    <text evidence="7">The sequence shown here is derived from an EMBL/GenBank/DDBJ whole genome shotgun (WGS) entry which is preliminary data.</text>
</comment>
<evidence type="ECO:0000256" key="1">
    <source>
        <dbReference type="ARBA" id="ARBA00001917"/>
    </source>
</evidence>
<dbReference type="Gene3D" id="3.40.109.10">
    <property type="entry name" value="NADH Oxidase"/>
    <property type="match status" value="1"/>
</dbReference>
<dbReference type="EMBL" id="QUBG01000003">
    <property type="protein sequence ID" value="TPR44275.1"/>
    <property type="molecule type" value="Genomic_DNA"/>
</dbReference>
<evidence type="ECO:0000313" key="8">
    <source>
        <dbReference type="Proteomes" id="UP000784700"/>
    </source>
</evidence>
<comment type="cofactor">
    <cofactor evidence="1">
        <name>FMN</name>
        <dbReference type="ChEBI" id="CHEBI:58210"/>
    </cofactor>
</comment>